<feature type="domain" description="FAS1" evidence="1">
    <location>
        <begin position="163"/>
        <end position="301"/>
    </location>
</feature>
<dbReference type="InterPro" id="IPR050904">
    <property type="entry name" value="Adhesion/Biosynth-related"/>
</dbReference>
<organism evidence="2 3">
    <name type="scientific">Colletotrichum tofieldiae</name>
    <dbReference type="NCBI Taxonomy" id="708197"/>
    <lineage>
        <taxon>Eukaryota</taxon>
        <taxon>Fungi</taxon>
        <taxon>Dikarya</taxon>
        <taxon>Ascomycota</taxon>
        <taxon>Pezizomycotina</taxon>
        <taxon>Sordariomycetes</taxon>
        <taxon>Hypocreomycetidae</taxon>
        <taxon>Glomerellales</taxon>
        <taxon>Glomerellaceae</taxon>
        <taxon>Colletotrichum</taxon>
        <taxon>Colletotrichum spaethianum species complex</taxon>
    </lineage>
</organism>
<dbReference type="Proteomes" id="UP000076552">
    <property type="component" value="Unassembled WGS sequence"/>
</dbReference>
<keyword evidence="3" id="KW-1185">Reference proteome</keyword>
<reference evidence="2 3" key="1">
    <citation type="submission" date="2015-06" db="EMBL/GenBank/DDBJ databases">
        <title>Survival trade-offs in plant roots during colonization by closely related pathogenic and mutualistic fungi.</title>
        <authorList>
            <person name="Hacquard S."/>
            <person name="Kracher B."/>
            <person name="Hiruma K."/>
            <person name="Weinman A."/>
            <person name="Muench P."/>
            <person name="Garrido Oter R."/>
            <person name="Ver Loren van Themaat E."/>
            <person name="Dallerey J.-F."/>
            <person name="Damm U."/>
            <person name="Henrissat B."/>
            <person name="Lespinet O."/>
            <person name="Thon M."/>
            <person name="Kemen E."/>
            <person name="McHardy A.C."/>
            <person name="Schulze-Lefert P."/>
            <person name="O'Connell R.J."/>
        </authorList>
    </citation>
    <scope>NUCLEOTIDE SEQUENCE [LARGE SCALE GENOMIC DNA]</scope>
    <source>
        <strain evidence="2 3">0861</strain>
    </source>
</reference>
<dbReference type="InterPro" id="IPR000782">
    <property type="entry name" value="FAS1_domain"/>
</dbReference>
<dbReference type="SMART" id="SM00554">
    <property type="entry name" value="FAS1"/>
    <property type="match status" value="2"/>
</dbReference>
<dbReference type="PROSITE" id="PS50213">
    <property type="entry name" value="FAS1"/>
    <property type="match status" value="2"/>
</dbReference>
<sequence length="495" mass="54455">MGRRVHICFNTSTTFRRSITTKLLEHVRSSPSWKPDTTLEDTEGMKPRHLLPFAAAAASAAALPEDATRPQTPMKIGGEGARSLMWEVLPTRDDILTTIDGAVDYIGEAVLNTAGAATRSGRRVMGHYSGSEVTKSETTAGHLQYAHDASRPGEKGGIDQSTNMSAIEIIQQSNQATYFAHLLKSYNKLQDMLDDAKKDFTVFVPTDEAFRKLEGFEKSEGALLGEILEYHVLEGRHPASKLRESRTLPTVLEERELGGRRQRLRIAEGRSGIEVNFYGRVVDAESKEGRNGVVHYLDSVLVPPPRHAALVDSLPEQLGTFSRALKRTKLSDELHGRAERGVTLFAPSNEAWERLGEDARRFLFSEAGVAHLKALVRYHVAEEVVYADADRGSAEGDDGEQRREVQTLLGGTISVGVRRWRGSRLVKVNGVAVSVRDVPARDGVMHVVDEVLLPPATETGDMMANEGRGRTSVQELERQLGRLMKGGDEVGSEEL</sequence>
<dbReference type="SUPFAM" id="SSF82153">
    <property type="entry name" value="FAS1 domain"/>
    <property type="match status" value="2"/>
</dbReference>
<evidence type="ECO:0000259" key="1">
    <source>
        <dbReference type="PROSITE" id="PS50213"/>
    </source>
</evidence>
<dbReference type="InterPro" id="IPR036378">
    <property type="entry name" value="FAS1_dom_sf"/>
</dbReference>
<name>A0A166T2P3_9PEZI</name>
<proteinExistence type="predicted"/>
<evidence type="ECO:0000313" key="3">
    <source>
        <dbReference type="Proteomes" id="UP000076552"/>
    </source>
</evidence>
<dbReference type="Gene3D" id="2.30.180.10">
    <property type="entry name" value="FAS1 domain"/>
    <property type="match status" value="2"/>
</dbReference>
<dbReference type="STRING" id="708197.A0A166T2P3"/>
<gene>
    <name evidence="2" type="ORF">CT0861_08124</name>
</gene>
<protein>
    <submittedName>
        <fullName evidence="2">Fasciclin domain family protein</fullName>
    </submittedName>
</protein>
<comment type="caution">
    <text evidence="2">The sequence shown here is derived from an EMBL/GenBank/DDBJ whole genome shotgun (WGS) entry which is preliminary data.</text>
</comment>
<evidence type="ECO:0000313" key="2">
    <source>
        <dbReference type="EMBL" id="KZL71494.1"/>
    </source>
</evidence>
<feature type="domain" description="FAS1" evidence="1">
    <location>
        <begin position="305"/>
        <end position="452"/>
    </location>
</feature>
<accession>A0A166T2P3</accession>
<dbReference type="Pfam" id="PF02469">
    <property type="entry name" value="Fasciclin"/>
    <property type="match status" value="2"/>
</dbReference>
<dbReference type="PANTHER" id="PTHR10900">
    <property type="entry name" value="PERIOSTIN-RELATED"/>
    <property type="match status" value="1"/>
</dbReference>
<dbReference type="EMBL" id="LFIV01000071">
    <property type="protein sequence ID" value="KZL71494.1"/>
    <property type="molecule type" value="Genomic_DNA"/>
</dbReference>
<dbReference type="PANTHER" id="PTHR10900:SF125">
    <property type="entry name" value="FAS1 DOMAIN-CONTAINING PROTEIN YLR001C"/>
    <property type="match status" value="1"/>
</dbReference>
<dbReference type="AlphaFoldDB" id="A0A166T2P3"/>